<dbReference type="PANTHER" id="PTHR30399:SF1">
    <property type="entry name" value="UTP PYROPHOSPHATASE"/>
    <property type="match status" value="1"/>
</dbReference>
<dbReference type="EMBL" id="BAABRT010000004">
    <property type="protein sequence ID" value="GAA5524240.1"/>
    <property type="molecule type" value="Genomic_DNA"/>
</dbReference>
<dbReference type="Pfam" id="PF01863">
    <property type="entry name" value="YgjP-like"/>
    <property type="match status" value="1"/>
</dbReference>
<evidence type="ECO:0000313" key="2">
    <source>
        <dbReference type="EMBL" id="GAA5524240.1"/>
    </source>
</evidence>
<dbReference type="Gene3D" id="3.30.2010.10">
    <property type="entry name" value="Metalloproteases ('zincins'), catalytic domain"/>
    <property type="match status" value="1"/>
</dbReference>
<reference evidence="2 3" key="1">
    <citation type="submission" date="2024-02" db="EMBL/GenBank/DDBJ databases">
        <title>Microbulbifer aestuariivivens NBRC 112533.</title>
        <authorList>
            <person name="Ichikawa N."/>
            <person name="Katano-Makiyama Y."/>
            <person name="Hidaka K."/>
        </authorList>
    </citation>
    <scope>NUCLEOTIDE SEQUENCE [LARGE SCALE GENOMIC DNA]</scope>
    <source>
        <strain evidence="2 3">NBRC 112533</strain>
    </source>
</reference>
<comment type="caution">
    <text evidence="2">The sequence shown here is derived from an EMBL/GenBank/DDBJ whole genome shotgun (WGS) entry which is preliminary data.</text>
</comment>
<feature type="domain" description="YgjP-like metallopeptidase" evidence="1">
    <location>
        <begin position="23"/>
        <end position="228"/>
    </location>
</feature>
<evidence type="ECO:0000313" key="3">
    <source>
        <dbReference type="Proteomes" id="UP001408594"/>
    </source>
</evidence>
<protein>
    <recommendedName>
        <fullName evidence="1">YgjP-like metallopeptidase domain-containing protein</fullName>
    </recommendedName>
</protein>
<accession>A0ABP9WM05</accession>
<dbReference type="RefSeq" id="WP_345549072.1">
    <property type="nucleotide sequence ID" value="NZ_BAABRT010000004.1"/>
</dbReference>
<dbReference type="InterPro" id="IPR053136">
    <property type="entry name" value="UTP_pyrophosphatase-like"/>
</dbReference>
<proteinExistence type="predicted"/>
<dbReference type="CDD" id="cd07344">
    <property type="entry name" value="M48_yhfN_like"/>
    <property type="match status" value="1"/>
</dbReference>
<gene>
    <name evidence="2" type="ORF">Maes01_00794</name>
</gene>
<keyword evidence="3" id="KW-1185">Reference proteome</keyword>
<dbReference type="Proteomes" id="UP001408594">
    <property type="component" value="Unassembled WGS sequence"/>
</dbReference>
<sequence length="235" mass="27779">MSSAADFVYEDIAYTLVRSPRRKRVGLVMARHGIEVRIPQRCAEVHGHRFLQDNIEWVRAQLSRARSRAAEVPKHRYQWGETFPWLGRRLVLQRAERAADAGIDHSEIRLYTRERMPEPARLQAALQKLYQREALALLTEKSERLAARLGLRPAAVRVRRTRSKWGHCTLRGELQYNWLVCLAPEPVVDYLVTHEVCHMRHHNHSRDFWQLVEQFCPDCKTLRRWLRENGHRLVL</sequence>
<dbReference type="InterPro" id="IPR002725">
    <property type="entry name" value="YgjP-like_metallopeptidase"/>
</dbReference>
<dbReference type="PANTHER" id="PTHR30399">
    <property type="entry name" value="UNCHARACTERIZED PROTEIN YGJP"/>
    <property type="match status" value="1"/>
</dbReference>
<organism evidence="2 3">
    <name type="scientific">Microbulbifer aestuariivivens</name>
    <dbReference type="NCBI Taxonomy" id="1908308"/>
    <lineage>
        <taxon>Bacteria</taxon>
        <taxon>Pseudomonadati</taxon>
        <taxon>Pseudomonadota</taxon>
        <taxon>Gammaproteobacteria</taxon>
        <taxon>Cellvibrionales</taxon>
        <taxon>Microbulbiferaceae</taxon>
        <taxon>Microbulbifer</taxon>
    </lineage>
</organism>
<name>A0ABP9WM05_9GAMM</name>
<evidence type="ECO:0000259" key="1">
    <source>
        <dbReference type="Pfam" id="PF01863"/>
    </source>
</evidence>